<reference evidence="6" key="1">
    <citation type="submission" date="2020-11" db="EMBL/GenBank/DDBJ databases">
        <authorList>
            <person name="Tran Van P."/>
        </authorList>
    </citation>
    <scope>NUCLEOTIDE SEQUENCE</scope>
</reference>
<sequence>MQNPDVQAKALIGQESAPKPPPPTERPHVQATGASPSFRVQISLRCTMLKMKITFRAVIQCENQEEKLFVPEEFPFPFTPYSIQKDFMKSLYIALEEGKLGIFESPTGTGKSLSVICGALTWLCNHEERERRILSSICNSLIDAKNQLNKAAGDDWLNQQTEEVKITQKLKEVQSQLSKIKLRDEKLETLKRNHVSKNQEKQFQKHSSSVKNDLSEETSSNEPYEDIDIILEDCDVETNDGFDSDKEQEEDEESLGTKIFFCSRTHSQLSQFVGEVQRSPYGRDIRLVSLASRQNYCINKSVQKLKSVTLVNERCLDLQRAKKSRPTACDVDGKTVKKSKCLTGCPYFQPRAVERLRDDVLTEVQDVEQLVAKGQHLSACPYYGSRAAIKDAQVVVVPYNTLLHKSTREACGINLRGNVLIIDEAHNLLDTISHIHSSELTGHQLGGRAAGHEAMGAKSWVHQVPVGVAARARGTRVDVHEGTTKVFTLTHSHSQLTQYRDRFHSRFGATTLLHLNQVIFIIGGKPGCNPIESSRKGVDTKLYTLTDFVLSAEIDNLNIYKLLRFCQKSKIAQKLRGYTERYQPSVNLNPPSTVQKKETGIRAFLKEISSKNNINTLPSEQDSAYPAYTETISANPLLSVLSFLESLTNHSEDGRIVCSRQTTVGKGSVKFLLLNPAAHFSDVVKEARSVIVAGGTMQPLEEFKRAIVSVCWGRQFPYCRVFLWSCYSS</sequence>
<organism evidence="6">
    <name type="scientific">Timema cristinae</name>
    <name type="common">Walking stick</name>
    <dbReference type="NCBI Taxonomy" id="61476"/>
    <lineage>
        <taxon>Eukaryota</taxon>
        <taxon>Metazoa</taxon>
        <taxon>Ecdysozoa</taxon>
        <taxon>Arthropoda</taxon>
        <taxon>Hexapoda</taxon>
        <taxon>Insecta</taxon>
        <taxon>Pterygota</taxon>
        <taxon>Neoptera</taxon>
        <taxon>Polyneoptera</taxon>
        <taxon>Phasmatodea</taxon>
        <taxon>Timematodea</taxon>
        <taxon>Timematoidea</taxon>
        <taxon>Timematidae</taxon>
        <taxon>Timema</taxon>
    </lineage>
</organism>
<dbReference type="InterPro" id="IPR010614">
    <property type="entry name" value="RAD3-like_helicase_DEAD"/>
</dbReference>
<feature type="domain" description="Helicase ATP-binding" evidence="5">
    <location>
        <begin position="70"/>
        <end position="500"/>
    </location>
</feature>
<dbReference type="Pfam" id="PF06733">
    <property type="entry name" value="DEAD_2"/>
    <property type="match status" value="1"/>
</dbReference>
<dbReference type="GO" id="GO:0003678">
    <property type="term" value="F:DNA helicase activity"/>
    <property type="evidence" value="ECO:0007669"/>
    <property type="project" value="InterPro"/>
</dbReference>
<dbReference type="GO" id="GO:0016818">
    <property type="term" value="F:hydrolase activity, acting on acid anhydrides, in phosphorus-containing anhydrides"/>
    <property type="evidence" value="ECO:0007669"/>
    <property type="project" value="InterPro"/>
</dbReference>
<dbReference type="PANTHER" id="PTHR11472:SF41">
    <property type="entry name" value="ATP-DEPENDENT DNA HELICASE DDX11-RELATED"/>
    <property type="match status" value="1"/>
</dbReference>
<keyword evidence="1" id="KW-0547">Nucleotide-binding</keyword>
<evidence type="ECO:0000256" key="3">
    <source>
        <dbReference type="ARBA" id="ARBA00022840"/>
    </source>
</evidence>
<dbReference type="InterPro" id="IPR014013">
    <property type="entry name" value="Helic_SF1/SF2_ATP-bd_DinG/Rad3"/>
</dbReference>
<dbReference type="GO" id="GO:0003677">
    <property type="term" value="F:DNA binding"/>
    <property type="evidence" value="ECO:0007669"/>
    <property type="project" value="InterPro"/>
</dbReference>
<feature type="compositionally biased region" description="Basic and acidic residues" evidence="4">
    <location>
        <begin position="191"/>
        <end position="203"/>
    </location>
</feature>
<dbReference type="InterPro" id="IPR027417">
    <property type="entry name" value="P-loop_NTPase"/>
</dbReference>
<keyword evidence="2" id="KW-0378">Hydrolase</keyword>
<gene>
    <name evidence="6" type="ORF">TCEB3V08_LOCUS95</name>
</gene>
<dbReference type="Gene3D" id="3.40.50.300">
    <property type="entry name" value="P-loop containing nucleotide triphosphate hydrolases"/>
    <property type="match status" value="2"/>
</dbReference>
<dbReference type="GO" id="GO:0034085">
    <property type="term" value="P:establishment of sister chromatid cohesion"/>
    <property type="evidence" value="ECO:0007669"/>
    <property type="project" value="TreeGrafter"/>
</dbReference>
<feature type="region of interest" description="Disordered" evidence="4">
    <location>
        <begin position="1"/>
        <end position="32"/>
    </location>
</feature>
<dbReference type="InterPro" id="IPR045028">
    <property type="entry name" value="DinG/Rad3-like"/>
</dbReference>
<dbReference type="PANTHER" id="PTHR11472">
    <property type="entry name" value="DNA REPAIR DEAD HELICASE RAD3/XP-D SUBFAMILY MEMBER"/>
    <property type="match status" value="1"/>
</dbReference>
<dbReference type="AlphaFoldDB" id="A0A7R9C8S0"/>
<protein>
    <recommendedName>
        <fullName evidence="5">Helicase ATP-binding domain-containing protein</fullName>
    </recommendedName>
</protein>
<evidence type="ECO:0000256" key="1">
    <source>
        <dbReference type="ARBA" id="ARBA00022741"/>
    </source>
</evidence>
<dbReference type="GO" id="GO:0005634">
    <property type="term" value="C:nucleus"/>
    <property type="evidence" value="ECO:0007669"/>
    <property type="project" value="TreeGrafter"/>
</dbReference>
<dbReference type="EMBL" id="OC316490">
    <property type="protein sequence ID" value="CAD7392056.1"/>
    <property type="molecule type" value="Genomic_DNA"/>
</dbReference>
<evidence type="ECO:0000256" key="2">
    <source>
        <dbReference type="ARBA" id="ARBA00022801"/>
    </source>
</evidence>
<keyword evidence="3" id="KW-0067">ATP-binding</keyword>
<name>A0A7R9C8S0_TIMCR</name>
<dbReference type="InterPro" id="IPR006554">
    <property type="entry name" value="Helicase-like_DEXD_c2"/>
</dbReference>
<feature type="compositionally biased region" description="Polar residues" evidence="4">
    <location>
        <begin position="205"/>
        <end position="222"/>
    </location>
</feature>
<evidence type="ECO:0000256" key="4">
    <source>
        <dbReference type="SAM" id="MobiDB-lite"/>
    </source>
</evidence>
<feature type="region of interest" description="Disordered" evidence="4">
    <location>
        <begin position="191"/>
        <end position="222"/>
    </location>
</feature>
<dbReference type="SMART" id="SM00488">
    <property type="entry name" value="DEXDc2"/>
    <property type="match status" value="1"/>
</dbReference>
<dbReference type="GO" id="GO:0005524">
    <property type="term" value="F:ATP binding"/>
    <property type="evidence" value="ECO:0007669"/>
    <property type="project" value="UniProtKB-KW"/>
</dbReference>
<proteinExistence type="predicted"/>
<evidence type="ECO:0000259" key="5">
    <source>
        <dbReference type="PROSITE" id="PS51193"/>
    </source>
</evidence>
<accession>A0A7R9C8S0</accession>
<evidence type="ECO:0000313" key="6">
    <source>
        <dbReference type="EMBL" id="CAD7392056.1"/>
    </source>
</evidence>
<dbReference type="SUPFAM" id="SSF52540">
    <property type="entry name" value="P-loop containing nucleoside triphosphate hydrolases"/>
    <property type="match status" value="1"/>
</dbReference>
<dbReference type="PROSITE" id="PS51193">
    <property type="entry name" value="HELICASE_ATP_BIND_2"/>
    <property type="match status" value="1"/>
</dbReference>